<evidence type="ECO:0000313" key="6">
    <source>
        <dbReference type="Proteomes" id="UP000014760"/>
    </source>
</evidence>
<dbReference type="EnsemblMetazoa" id="CapteT219362">
    <property type="protein sequence ID" value="CapteP219362"/>
    <property type="gene ID" value="CapteG219362"/>
</dbReference>
<evidence type="ECO:0000313" key="5">
    <source>
        <dbReference type="EnsemblMetazoa" id="CapteP219362"/>
    </source>
</evidence>
<feature type="transmembrane region" description="Helical" evidence="2">
    <location>
        <begin position="560"/>
        <end position="580"/>
    </location>
</feature>
<gene>
    <name evidence="4" type="ORF">CAPTEDRAFT_219362</name>
</gene>
<accession>R7TFL2</accession>
<evidence type="ECO:0000313" key="4">
    <source>
        <dbReference type="EMBL" id="ELT92539.1"/>
    </source>
</evidence>
<evidence type="ECO:0000256" key="2">
    <source>
        <dbReference type="SAM" id="Phobius"/>
    </source>
</evidence>
<dbReference type="SUPFAM" id="SSF103473">
    <property type="entry name" value="MFS general substrate transporter"/>
    <property type="match status" value="1"/>
</dbReference>
<dbReference type="Gene3D" id="1.20.1250.20">
    <property type="entry name" value="MFS general substrate transporter like domains"/>
    <property type="match status" value="2"/>
</dbReference>
<comment type="subcellular location">
    <subcellularLocation>
        <location evidence="1">Membrane</location>
        <topology evidence="1">Multi-pass membrane protein</topology>
    </subcellularLocation>
</comment>
<feature type="transmembrane region" description="Helical" evidence="2">
    <location>
        <begin position="592"/>
        <end position="608"/>
    </location>
</feature>
<feature type="transmembrane region" description="Helical" evidence="2">
    <location>
        <begin position="676"/>
        <end position="700"/>
    </location>
</feature>
<dbReference type="EMBL" id="KB310082">
    <property type="protein sequence ID" value="ELT92539.1"/>
    <property type="molecule type" value="Genomic_DNA"/>
</dbReference>
<feature type="transmembrane region" description="Helical" evidence="2">
    <location>
        <begin position="293"/>
        <end position="322"/>
    </location>
</feature>
<feature type="transmembrane region" description="Helical" evidence="2">
    <location>
        <begin position="422"/>
        <end position="443"/>
    </location>
</feature>
<reference evidence="4 6" key="2">
    <citation type="journal article" date="2013" name="Nature">
        <title>Insights into bilaterian evolution from three spiralian genomes.</title>
        <authorList>
            <person name="Simakov O."/>
            <person name="Marletaz F."/>
            <person name="Cho S.J."/>
            <person name="Edsinger-Gonzales E."/>
            <person name="Havlak P."/>
            <person name="Hellsten U."/>
            <person name="Kuo D.H."/>
            <person name="Larsson T."/>
            <person name="Lv J."/>
            <person name="Arendt D."/>
            <person name="Savage R."/>
            <person name="Osoegawa K."/>
            <person name="de Jong P."/>
            <person name="Grimwood J."/>
            <person name="Chapman J.A."/>
            <person name="Shapiro H."/>
            <person name="Aerts A."/>
            <person name="Otillar R.P."/>
            <person name="Terry A.Y."/>
            <person name="Boore J.L."/>
            <person name="Grigoriev I.V."/>
            <person name="Lindberg D.R."/>
            <person name="Seaver E.C."/>
            <person name="Weisblat D.A."/>
            <person name="Putnam N.H."/>
            <person name="Rokhsar D.S."/>
        </authorList>
    </citation>
    <scope>NUCLEOTIDE SEQUENCE</scope>
    <source>
        <strain evidence="4 6">I ESC-2004</strain>
    </source>
</reference>
<feature type="transmembrane region" description="Helical" evidence="2">
    <location>
        <begin position="386"/>
        <end position="410"/>
    </location>
</feature>
<keyword evidence="2" id="KW-0812">Transmembrane</keyword>
<keyword evidence="2" id="KW-0472">Membrane</keyword>
<keyword evidence="2" id="KW-1133">Transmembrane helix</keyword>
<reference evidence="5" key="3">
    <citation type="submission" date="2015-06" db="UniProtKB">
        <authorList>
            <consortium name="EnsemblMetazoa"/>
        </authorList>
    </citation>
    <scope>IDENTIFICATION</scope>
</reference>
<name>R7TFL2_CAPTE</name>
<dbReference type="InterPro" id="IPR011701">
    <property type="entry name" value="MFS"/>
</dbReference>
<dbReference type="Proteomes" id="UP000014760">
    <property type="component" value="Unassembled WGS sequence"/>
</dbReference>
<dbReference type="PANTHER" id="PTHR11360">
    <property type="entry name" value="MONOCARBOXYLATE TRANSPORTER"/>
    <property type="match status" value="1"/>
</dbReference>
<dbReference type="OMA" id="RASQDWT"/>
<feature type="transmembrane region" description="Helical" evidence="2">
    <location>
        <begin position="449"/>
        <end position="470"/>
    </location>
</feature>
<dbReference type="InterPro" id="IPR020846">
    <property type="entry name" value="MFS_dom"/>
</dbReference>
<feature type="domain" description="Major facilitator superfamily (MFS) profile" evidence="3">
    <location>
        <begin position="297"/>
        <end position="706"/>
    </location>
</feature>
<keyword evidence="6" id="KW-1185">Reference proteome</keyword>
<dbReference type="EMBL" id="AMQN01002796">
    <property type="status" value="NOT_ANNOTATED_CDS"/>
    <property type="molecule type" value="Genomic_DNA"/>
</dbReference>
<dbReference type="PROSITE" id="PS50850">
    <property type="entry name" value="MFS"/>
    <property type="match status" value="1"/>
</dbReference>
<dbReference type="HOGENOM" id="CLU_380024_0_0_1"/>
<dbReference type="OrthoDB" id="6286464at2759"/>
<reference evidence="6" key="1">
    <citation type="submission" date="2012-12" db="EMBL/GenBank/DDBJ databases">
        <authorList>
            <person name="Hellsten U."/>
            <person name="Grimwood J."/>
            <person name="Chapman J.A."/>
            <person name="Shapiro H."/>
            <person name="Aerts A."/>
            <person name="Otillar R.P."/>
            <person name="Terry A.Y."/>
            <person name="Boore J.L."/>
            <person name="Simakov O."/>
            <person name="Marletaz F."/>
            <person name="Cho S.-J."/>
            <person name="Edsinger-Gonzales E."/>
            <person name="Havlak P."/>
            <person name="Kuo D.-H."/>
            <person name="Larsson T."/>
            <person name="Lv J."/>
            <person name="Arendt D."/>
            <person name="Savage R."/>
            <person name="Osoegawa K."/>
            <person name="de Jong P."/>
            <person name="Lindberg D.R."/>
            <person name="Seaver E.C."/>
            <person name="Weisblat D.A."/>
            <person name="Putnam N.H."/>
            <person name="Grigoriev I.V."/>
            <person name="Rokhsar D.S."/>
        </authorList>
    </citation>
    <scope>NUCLEOTIDE SEQUENCE</scope>
    <source>
        <strain evidence="6">I ESC-2004</strain>
    </source>
</reference>
<evidence type="ECO:0000259" key="3">
    <source>
        <dbReference type="PROSITE" id="PS50850"/>
    </source>
</evidence>
<protein>
    <recommendedName>
        <fullName evidence="3">Major facilitator superfamily (MFS) profile domain-containing protein</fullName>
    </recommendedName>
</protein>
<organism evidence="4">
    <name type="scientific">Capitella teleta</name>
    <name type="common">Polychaete worm</name>
    <dbReference type="NCBI Taxonomy" id="283909"/>
    <lineage>
        <taxon>Eukaryota</taxon>
        <taxon>Metazoa</taxon>
        <taxon>Spiralia</taxon>
        <taxon>Lophotrochozoa</taxon>
        <taxon>Annelida</taxon>
        <taxon>Polychaeta</taxon>
        <taxon>Sedentaria</taxon>
        <taxon>Scolecida</taxon>
        <taxon>Capitellidae</taxon>
        <taxon>Capitella</taxon>
    </lineage>
</organism>
<sequence length="729" mass="80096">MANRDVSPLLKKCVESSIVITIAASGASGVFIWERNGEEVRKEKGERGEGTSQLELVKSKDPAFRTRPPQPLNHQIRKVMITERVSSPWNKALIAQLLKKPSLDPEQSPPTVQSGKVLERDINTQYIYEHDLPLASATGEYCSEIHHKSVNEDSETARRVIHLIQHSTPDCIMLLLQRLRRGVQHTPNTFCEPDRGEGRADEFKALEVSAAVKAVFTGARVSQDLRGYVTTSQGSNNLIARRKMFARGDEEQLEDDETALALEHHQNHENGTISAECTESPVEDEDRAPDGGWGWVIVFGATMTHFLLVGIARCLGVIYLCLRERYQSSAANTAWVASAFNTSRTLTAPLASMLCERFGCRAVAFVGGLIFSVGLMISAFSTSLLFMLFSFGLLSGFGGVLVFTPAYIIVGQYFDKRKGTAMGLATIGSGLGNVVLAPLINLLLDEYGFFGTMLLLGAIAANTCAVALVYRPRKRKKQKKIKTKKDDEESSVQDTGVLSRIKQKLPSCSCQKPSEGSIFSNSTYLIYCALISFMQYAIMGTLVFVPEFAVEKGISHSEAALLLSIYGFVDLTSRFLYAFLFDLPRVRKQRRYPFALVGIVFGISTMVISMMPNYVALAVAVAFNALFESAFHSQRATVISEFVTPKQMSMAVGMMIASQGIGNITGPPFAGFLRDIYGSNSICFIFGGGCFFTAAVLFSIRILCDRHKHRATAEEVDEPIEKVVGESTA</sequence>
<feature type="transmembrane region" description="Helical" evidence="2">
    <location>
        <begin position="524"/>
        <end position="545"/>
    </location>
</feature>
<dbReference type="PANTHER" id="PTHR11360:SF284">
    <property type="entry name" value="EG:103B4.3 PROTEIN-RELATED"/>
    <property type="match status" value="1"/>
</dbReference>
<evidence type="ECO:0000256" key="1">
    <source>
        <dbReference type="ARBA" id="ARBA00004141"/>
    </source>
</evidence>
<dbReference type="Pfam" id="PF07690">
    <property type="entry name" value="MFS_1"/>
    <property type="match status" value="1"/>
</dbReference>
<dbReference type="AlphaFoldDB" id="R7TFL2"/>
<dbReference type="GO" id="GO:0022857">
    <property type="term" value="F:transmembrane transporter activity"/>
    <property type="evidence" value="ECO:0007669"/>
    <property type="project" value="InterPro"/>
</dbReference>
<dbReference type="GO" id="GO:0016020">
    <property type="term" value="C:membrane"/>
    <property type="evidence" value="ECO:0007669"/>
    <property type="project" value="UniProtKB-SubCell"/>
</dbReference>
<feature type="transmembrane region" description="Helical" evidence="2">
    <location>
        <begin position="362"/>
        <end position="380"/>
    </location>
</feature>
<dbReference type="CDD" id="cd17352">
    <property type="entry name" value="MFS_MCT_SLC16"/>
    <property type="match status" value="1"/>
</dbReference>
<proteinExistence type="predicted"/>
<dbReference type="InterPro" id="IPR036259">
    <property type="entry name" value="MFS_trans_sf"/>
</dbReference>
<dbReference type="InterPro" id="IPR050327">
    <property type="entry name" value="Proton-linked_MCT"/>
</dbReference>